<dbReference type="RefSeq" id="WP_188852180.1">
    <property type="nucleotide sequence ID" value="NZ_BMJJ01000007.1"/>
</dbReference>
<evidence type="ECO:0000313" key="10">
    <source>
        <dbReference type="EMBL" id="GGD25506.1"/>
    </source>
</evidence>
<dbReference type="InterPro" id="IPR011990">
    <property type="entry name" value="TPR-like_helical_dom_sf"/>
</dbReference>
<dbReference type="InterPro" id="IPR019734">
    <property type="entry name" value="TPR_rpt"/>
</dbReference>
<sequence length="457" mass="48015">MIARLQTRLSCLFLAMAMAVSPVLAASPVGRSVPVVRDAEIEALIADYTRPILKAAGLSRSGIEVVLVNSPEFNAFVSGRRIFINTGTILGSETPNELIGVIAHEIGHLAGGHQLRLRDQMERAKTIALIAGLLGAGVAVAGAATGSSDAARAGTGVAAGGGAAALRGLQAYQRTEETTADRSALVYLEKSGQSARGLIESFEGLERANMLSGISPNRYITSHPAPRDRIGRLEELARTSRFYDRKDDPALQLRHDLARAKIAAYGAGAGGVRRLFRNDPRGLPATYGEAISAHLSGSPGAALQKIDALLAREPKSPWLHEIRGEILMEAGRAKEAAAAFTRAAKLDPTKSGLLQASIGQAMVTGGDAADMKSAIAMIKKGLEADPSNSNAYRFLSMAYGKIGDAAAAELAMAEGYWQAGSILDARIFAARAQLKLKPGSPAWLQAQDIISTKTSSK</sequence>
<keyword evidence="4" id="KW-0378">Hydrolase</keyword>
<dbReference type="GO" id="GO:0016020">
    <property type="term" value="C:membrane"/>
    <property type="evidence" value="ECO:0007669"/>
    <property type="project" value="TreeGrafter"/>
</dbReference>
<evidence type="ECO:0000256" key="8">
    <source>
        <dbReference type="SAM" id="SignalP"/>
    </source>
</evidence>
<evidence type="ECO:0000256" key="4">
    <source>
        <dbReference type="ARBA" id="ARBA00022801"/>
    </source>
</evidence>
<dbReference type="Pfam" id="PF01435">
    <property type="entry name" value="Peptidase_M48"/>
    <property type="match status" value="1"/>
</dbReference>
<keyword evidence="8" id="KW-0732">Signal</keyword>
<evidence type="ECO:0000256" key="1">
    <source>
        <dbReference type="ARBA" id="ARBA00001947"/>
    </source>
</evidence>
<keyword evidence="3" id="KW-0479">Metal-binding</keyword>
<feature type="signal peptide" evidence="8">
    <location>
        <begin position="1"/>
        <end position="25"/>
    </location>
</feature>
<dbReference type="Proteomes" id="UP000613160">
    <property type="component" value="Unassembled WGS sequence"/>
</dbReference>
<protein>
    <submittedName>
        <fullName evidence="10">Peptidase</fullName>
    </submittedName>
</protein>
<comment type="cofactor">
    <cofactor evidence="1">
        <name>Zn(2+)</name>
        <dbReference type="ChEBI" id="CHEBI:29105"/>
    </cofactor>
</comment>
<reference evidence="10" key="2">
    <citation type="submission" date="2020-09" db="EMBL/GenBank/DDBJ databases">
        <authorList>
            <person name="Sun Q."/>
            <person name="Zhou Y."/>
        </authorList>
    </citation>
    <scope>NUCLEOTIDE SEQUENCE</scope>
    <source>
        <strain evidence="10">CGMCC 1.15493</strain>
    </source>
</reference>
<dbReference type="PANTHER" id="PTHR22726:SF1">
    <property type="entry name" value="METALLOENDOPEPTIDASE OMA1, MITOCHONDRIAL"/>
    <property type="match status" value="1"/>
</dbReference>
<feature type="repeat" description="TPR" evidence="7">
    <location>
        <begin position="317"/>
        <end position="350"/>
    </location>
</feature>
<feature type="domain" description="Peptidase M48" evidence="9">
    <location>
        <begin position="49"/>
        <end position="236"/>
    </location>
</feature>
<dbReference type="PROSITE" id="PS50005">
    <property type="entry name" value="TPR"/>
    <property type="match status" value="1"/>
</dbReference>
<dbReference type="GO" id="GO:0051603">
    <property type="term" value="P:proteolysis involved in protein catabolic process"/>
    <property type="evidence" value="ECO:0007669"/>
    <property type="project" value="TreeGrafter"/>
</dbReference>
<evidence type="ECO:0000256" key="6">
    <source>
        <dbReference type="ARBA" id="ARBA00023049"/>
    </source>
</evidence>
<keyword evidence="5" id="KW-0862">Zinc</keyword>
<dbReference type="Gene3D" id="1.25.40.10">
    <property type="entry name" value="Tetratricopeptide repeat domain"/>
    <property type="match status" value="1"/>
</dbReference>
<name>A0A916Y0W6_9HYPH</name>
<dbReference type="SUPFAM" id="SSF48452">
    <property type="entry name" value="TPR-like"/>
    <property type="match status" value="1"/>
</dbReference>
<dbReference type="Gene3D" id="3.30.2010.10">
    <property type="entry name" value="Metalloproteases ('zincins'), catalytic domain"/>
    <property type="match status" value="1"/>
</dbReference>
<comment type="caution">
    <text evidence="10">The sequence shown here is derived from an EMBL/GenBank/DDBJ whole genome shotgun (WGS) entry which is preliminary data.</text>
</comment>
<evidence type="ECO:0000256" key="3">
    <source>
        <dbReference type="ARBA" id="ARBA00022723"/>
    </source>
</evidence>
<gene>
    <name evidence="10" type="ORF">GCM10011335_30510</name>
</gene>
<dbReference type="CDD" id="cd07324">
    <property type="entry name" value="M48C_Oma1-like"/>
    <property type="match status" value="1"/>
</dbReference>
<dbReference type="AlphaFoldDB" id="A0A916Y0W6"/>
<organism evidence="10 11">
    <name type="scientific">Aureimonas glaciei</name>
    <dbReference type="NCBI Taxonomy" id="1776957"/>
    <lineage>
        <taxon>Bacteria</taxon>
        <taxon>Pseudomonadati</taxon>
        <taxon>Pseudomonadota</taxon>
        <taxon>Alphaproteobacteria</taxon>
        <taxon>Hyphomicrobiales</taxon>
        <taxon>Aurantimonadaceae</taxon>
        <taxon>Aureimonas</taxon>
    </lineage>
</organism>
<dbReference type="GO" id="GO:0046872">
    <property type="term" value="F:metal ion binding"/>
    <property type="evidence" value="ECO:0007669"/>
    <property type="project" value="UniProtKB-KW"/>
</dbReference>
<evidence type="ECO:0000256" key="2">
    <source>
        <dbReference type="ARBA" id="ARBA00022670"/>
    </source>
</evidence>
<dbReference type="GO" id="GO:0004222">
    <property type="term" value="F:metalloendopeptidase activity"/>
    <property type="evidence" value="ECO:0007669"/>
    <property type="project" value="InterPro"/>
</dbReference>
<dbReference type="InterPro" id="IPR051156">
    <property type="entry name" value="Mito/Outer_Membr_Metalloprot"/>
</dbReference>
<proteinExistence type="predicted"/>
<keyword evidence="7" id="KW-0802">TPR repeat</keyword>
<keyword evidence="2" id="KW-0645">Protease</keyword>
<reference evidence="10" key="1">
    <citation type="journal article" date="2014" name="Int. J. Syst. Evol. Microbiol.">
        <title>Complete genome sequence of Corynebacterium casei LMG S-19264T (=DSM 44701T), isolated from a smear-ripened cheese.</title>
        <authorList>
            <consortium name="US DOE Joint Genome Institute (JGI-PGF)"/>
            <person name="Walter F."/>
            <person name="Albersmeier A."/>
            <person name="Kalinowski J."/>
            <person name="Ruckert C."/>
        </authorList>
    </citation>
    <scope>NUCLEOTIDE SEQUENCE</scope>
    <source>
        <strain evidence="10">CGMCC 1.15493</strain>
    </source>
</reference>
<keyword evidence="11" id="KW-1185">Reference proteome</keyword>
<dbReference type="PANTHER" id="PTHR22726">
    <property type="entry name" value="METALLOENDOPEPTIDASE OMA1"/>
    <property type="match status" value="1"/>
</dbReference>
<feature type="chain" id="PRO_5037987164" evidence="8">
    <location>
        <begin position="26"/>
        <end position="457"/>
    </location>
</feature>
<dbReference type="EMBL" id="BMJJ01000007">
    <property type="protein sequence ID" value="GGD25506.1"/>
    <property type="molecule type" value="Genomic_DNA"/>
</dbReference>
<keyword evidence="6" id="KW-0482">Metalloprotease</keyword>
<evidence type="ECO:0000259" key="9">
    <source>
        <dbReference type="Pfam" id="PF01435"/>
    </source>
</evidence>
<evidence type="ECO:0000313" key="11">
    <source>
        <dbReference type="Proteomes" id="UP000613160"/>
    </source>
</evidence>
<evidence type="ECO:0000256" key="5">
    <source>
        <dbReference type="ARBA" id="ARBA00022833"/>
    </source>
</evidence>
<evidence type="ECO:0000256" key="7">
    <source>
        <dbReference type="PROSITE-ProRule" id="PRU00339"/>
    </source>
</evidence>
<dbReference type="InterPro" id="IPR001915">
    <property type="entry name" value="Peptidase_M48"/>
</dbReference>
<accession>A0A916Y0W6</accession>